<dbReference type="EMBL" id="KN824299">
    <property type="protein sequence ID" value="KIM27434.1"/>
    <property type="molecule type" value="Genomic_DNA"/>
</dbReference>
<evidence type="ECO:0000313" key="1">
    <source>
        <dbReference type="EMBL" id="KIM27434.1"/>
    </source>
</evidence>
<keyword evidence="2" id="KW-1185">Reference proteome</keyword>
<accession>A0A0C3B5G3</accession>
<protein>
    <submittedName>
        <fullName evidence="1">Uncharacterized protein</fullName>
    </submittedName>
</protein>
<dbReference type="HOGENOM" id="CLU_736006_0_0_1"/>
<evidence type="ECO:0000313" key="2">
    <source>
        <dbReference type="Proteomes" id="UP000054097"/>
    </source>
</evidence>
<reference evidence="1 2" key="1">
    <citation type="submission" date="2014-04" db="EMBL/GenBank/DDBJ databases">
        <authorList>
            <consortium name="DOE Joint Genome Institute"/>
            <person name="Kuo A."/>
            <person name="Zuccaro A."/>
            <person name="Kohler A."/>
            <person name="Nagy L.G."/>
            <person name="Floudas D."/>
            <person name="Copeland A."/>
            <person name="Barry K.W."/>
            <person name="Cichocki N."/>
            <person name="Veneault-Fourrey C."/>
            <person name="LaButti K."/>
            <person name="Lindquist E.A."/>
            <person name="Lipzen A."/>
            <person name="Lundell T."/>
            <person name="Morin E."/>
            <person name="Murat C."/>
            <person name="Sun H."/>
            <person name="Tunlid A."/>
            <person name="Henrissat B."/>
            <person name="Grigoriev I.V."/>
            <person name="Hibbett D.S."/>
            <person name="Martin F."/>
            <person name="Nordberg H.P."/>
            <person name="Cantor M.N."/>
            <person name="Hua S.X."/>
        </authorList>
    </citation>
    <scope>NUCLEOTIDE SEQUENCE [LARGE SCALE GENOMIC DNA]</scope>
    <source>
        <strain evidence="1 2">MAFF 305830</strain>
    </source>
</reference>
<name>A0A0C3B5G3_SERVB</name>
<sequence>MPELPTEIWLIILDELITLGTDCFDYMHTAVLDYMPNDFFENLQARDRLVAQLRLVCNGWNRFLLQNVYTISRIPHGITPNARRVEVAMENYVLWTYQKYLSPLTVLQPDEVNALIDRHGRSGQTAEQIGRGFPNLTILATGLRTLDATYTLTDLCRDLPNLTHLELSDIPPSATAVLLHPRLQTLIICVIVDGDMGSPPFGAWQTPALTSLSILVAGLERPSVLWTELHRLFINVASGLLRFCYETSETVLFESYTLSSPWSLMPRLQVLKTCVYGLSFLCIPQQPTELHTIVLIFGGDPDWADYTDYLPGLRAWLQTTSIRFAVEGFDPGRDTGQECTRFWGTEAFGIWTLVKGMQEVRADAIVDWAGKPLPLL</sequence>
<dbReference type="Proteomes" id="UP000054097">
    <property type="component" value="Unassembled WGS sequence"/>
</dbReference>
<gene>
    <name evidence="1" type="ORF">M408DRAFT_24641</name>
</gene>
<organism evidence="1 2">
    <name type="scientific">Serendipita vermifera MAFF 305830</name>
    <dbReference type="NCBI Taxonomy" id="933852"/>
    <lineage>
        <taxon>Eukaryota</taxon>
        <taxon>Fungi</taxon>
        <taxon>Dikarya</taxon>
        <taxon>Basidiomycota</taxon>
        <taxon>Agaricomycotina</taxon>
        <taxon>Agaricomycetes</taxon>
        <taxon>Sebacinales</taxon>
        <taxon>Serendipitaceae</taxon>
        <taxon>Serendipita</taxon>
    </lineage>
</organism>
<reference evidence="2" key="2">
    <citation type="submission" date="2015-01" db="EMBL/GenBank/DDBJ databases">
        <title>Evolutionary Origins and Diversification of the Mycorrhizal Mutualists.</title>
        <authorList>
            <consortium name="DOE Joint Genome Institute"/>
            <consortium name="Mycorrhizal Genomics Consortium"/>
            <person name="Kohler A."/>
            <person name="Kuo A."/>
            <person name="Nagy L.G."/>
            <person name="Floudas D."/>
            <person name="Copeland A."/>
            <person name="Barry K.W."/>
            <person name="Cichocki N."/>
            <person name="Veneault-Fourrey C."/>
            <person name="LaButti K."/>
            <person name="Lindquist E.A."/>
            <person name="Lipzen A."/>
            <person name="Lundell T."/>
            <person name="Morin E."/>
            <person name="Murat C."/>
            <person name="Riley R."/>
            <person name="Ohm R."/>
            <person name="Sun H."/>
            <person name="Tunlid A."/>
            <person name="Henrissat B."/>
            <person name="Grigoriev I.V."/>
            <person name="Hibbett D.S."/>
            <person name="Martin F."/>
        </authorList>
    </citation>
    <scope>NUCLEOTIDE SEQUENCE [LARGE SCALE GENOMIC DNA]</scope>
    <source>
        <strain evidence="2">MAFF 305830</strain>
    </source>
</reference>
<proteinExistence type="predicted"/>
<dbReference type="AlphaFoldDB" id="A0A0C3B5G3"/>